<feature type="short sequence motif" description="Di-leucine internalization motif" evidence="32">
    <location>
        <begin position="856"/>
        <end position="857"/>
    </location>
</feature>
<keyword evidence="13 32" id="KW-0165">Cleavage on pair of basic residues</keyword>
<keyword evidence="16 32" id="KW-0732">Signal</keyword>
<organismHost>
    <name type="scientific">Homo sapiens</name>
    <name type="common">Human</name>
    <dbReference type="NCBI Taxonomy" id="9606"/>
</organismHost>
<evidence type="ECO:0000256" key="2">
    <source>
        <dbReference type="ARBA" id="ARBA00004433"/>
    </source>
</evidence>
<feature type="chain" id="PRO_5023527961" description="Transmembrane protein gp41" evidence="32">
    <location>
        <begin position="513"/>
        <end position="857"/>
    </location>
</feature>
<comment type="subcellular location">
    <molecule>Surface protein gp120</molecule>
    <subcellularLocation>
        <location evidence="32">Virion membrane</location>
        <topology evidence="32">Peripheral membrane protein</topology>
    </subcellularLocation>
    <subcellularLocation>
        <location evidence="32">Host cell membrane</location>
        <topology evidence="32">Peripheral membrane protein</topology>
    </subcellularLocation>
    <subcellularLocation>
        <location evidence="32">Host endosome membrane</location>
        <topology evidence="32">Single-pass type I membrane protein</topology>
    </subcellularLocation>
    <text evidence="32">The surface protein is not anchored to the viral envelope, but associates with the extravirion surface through its binding to TM. It is probably concentrated at the site of budding and incorporated into the virions possibly by contacts between the cytoplasmic tail of Env and the N-terminus of Gag.</text>
</comment>
<dbReference type="Pfam" id="PF00517">
    <property type="entry name" value="GP41"/>
    <property type="match status" value="1"/>
</dbReference>
<feature type="coiled-coil region" evidence="32">
    <location>
        <begin position="634"/>
        <end position="668"/>
    </location>
</feature>
<organism evidence="37">
    <name type="scientific">Human immunodeficiency virus type 1</name>
    <name type="common">HIV-1</name>
    <dbReference type="NCBI Taxonomy" id="11676"/>
    <lineage>
        <taxon>Viruses</taxon>
        <taxon>Riboviria</taxon>
        <taxon>Pararnavirae</taxon>
        <taxon>Artverviricota</taxon>
        <taxon>Revtraviricetes</taxon>
        <taxon>Ortervirales</taxon>
        <taxon>Retroviridae</taxon>
        <taxon>Orthoretrovirinae</taxon>
        <taxon>Lentivirus</taxon>
        <taxon>Lentivirus humimdef1</taxon>
    </lineage>
</organism>
<evidence type="ECO:0000256" key="13">
    <source>
        <dbReference type="ARBA" id="ARBA00022685"/>
    </source>
</evidence>
<dbReference type="GO" id="GO:1903911">
    <property type="term" value="P:positive regulation of receptor clustering"/>
    <property type="evidence" value="ECO:0007669"/>
    <property type="project" value="UniProtKB-UniRule"/>
</dbReference>
<name>Q8ULA2_HV1</name>
<comment type="subcellular location">
    <subcellularLocation>
        <location evidence="3">Host cell membrane</location>
        <topology evidence="3">Peripheral membrane protein</topology>
    </subcellularLocation>
    <subcellularLocation>
        <location evidence="1">Host cell membrane</location>
        <topology evidence="1">Single-pass type I membrane protein</topology>
    </subcellularLocation>
    <subcellularLocation>
        <location evidence="2">Host endosome membrane</location>
        <topology evidence="2">Peripheral membrane protein</topology>
    </subcellularLocation>
    <subcellularLocation>
        <location evidence="5">Host endosome membrane</location>
        <topology evidence="5">Single-pass type I membrane protein</topology>
    </subcellularLocation>
    <subcellularLocation>
        <location evidence="6">Virion membrane</location>
        <topology evidence="6">Peripheral membrane protein</topology>
    </subcellularLocation>
    <subcellularLocation>
        <location evidence="4">Virion membrane</location>
        <topology evidence="4">Single-pass type I membrane protein</topology>
    </subcellularLocation>
</comment>
<keyword evidence="14 32" id="KW-0812">Transmembrane</keyword>
<keyword evidence="10 32" id="KW-1165">Clathrin-mediated endocytosis of virus by host</keyword>
<evidence type="ECO:0000256" key="24">
    <source>
        <dbReference type="ARBA" id="ARBA00023054"/>
    </source>
</evidence>
<dbReference type="GO" id="GO:0039654">
    <property type="term" value="P:fusion of virus membrane with host endosome membrane"/>
    <property type="evidence" value="ECO:0007669"/>
    <property type="project" value="UniProtKB-UniRule"/>
</dbReference>
<dbReference type="GO" id="GO:0019031">
    <property type="term" value="C:viral envelope"/>
    <property type="evidence" value="ECO:0007669"/>
    <property type="project" value="UniProtKB-KW"/>
</dbReference>
<dbReference type="EMBL" id="AJ418483">
    <property type="protein sequence ID" value="CAD10893.1"/>
    <property type="molecule type" value="Genomic_RNA"/>
</dbReference>
<protein>
    <recommendedName>
        <fullName evidence="32">Envelope glycoprotein gp160</fullName>
    </recommendedName>
    <alternativeName>
        <fullName evidence="32">Env polyprotein</fullName>
    </alternativeName>
    <component>
        <recommendedName>
            <fullName evidence="32">Surface protein gp120</fullName>
            <shortName evidence="32">SU</shortName>
        </recommendedName>
        <alternativeName>
            <fullName evidence="32">Glycoprotein 120</fullName>
            <shortName evidence="32">gp120</shortName>
        </alternativeName>
    </component>
    <component>
        <recommendedName>
            <fullName evidence="32">Transmembrane protein gp41</fullName>
            <shortName evidence="32">TM</shortName>
        </recommendedName>
        <alternativeName>
            <fullName evidence="32">Glycoprotein 41</fullName>
            <shortName evidence="32">gp41</shortName>
        </alternativeName>
    </component>
</protein>
<dbReference type="GO" id="GO:0019064">
    <property type="term" value="P:fusion of virus membrane with host plasma membrane"/>
    <property type="evidence" value="ECO:0007669"/>
    <property type="project" value="UniProtKB-UniRule"/>
</dbReference>
<evidence type="ECO:0000256" key="7">
    <source>
        <dbReference type="ARBA" id="ARBA00022506"/>
    </source>
</evidence>
<evidence type="ECO:0000256" key="15">
    <source>
        <dbReference type="ARBA" id="ARBA00022703"/>
    </source>
</evidence>
<evidence type="ECO:0000256" key="30">
    <source>
        <dbReference type="ARBA" id="ARBA00023288"/>
    </source>
</evidence>
<feature type="domain" description="Human immunodeficiency virus 1 envelope glycoprotein Gp120" evidence="35">
    <location>
        <begin position="36"/>
        <end position="512"/>
    </location>
</feature>
<comment type="domain">
    <text evidence="32">The CD4-binding region is targeted by the antibody b12.</text>
</comment>
<feature type="region of interest" description="MPER; binding to GalCer" evidence="32">
    <location>
        <begin position="663"/>
        <end position="684"/>
    </location>
</feature>
<evidence type="ECO:0000259" key="36">
    <source>
        <dbReference type="Pfam" id="PF00517"/>
    </source>
</evidence>
<keyword evidence="25 32" id="KW-0472">Membrane</keyword>
<keyword evidence="11 32" id="KW-0945">Host-virus interaction</keyword>
<dbReference type="HAMAP" id="MF_04083">
    <property type="entry name" value="HIV_ENV"/>
    <property type="match status" value="1"/>
</dbReference>
<feature type="region of interest" description="CD4-binding loop" evidence="32">
    <location>
        <begin position="368"/>
        <end position="378"/>
    </location>
</feature>
<evidence type="ECO:0000256" key="11">
    <source>
        <dbReference type="ARBA" id="ARBA00022581"/>
    </source>
</evidence>
<dbReference type="FunFam" id="2.170.40.20:FF:000003">
    <property type="entry name" value="Envelope glycoprotein gp160"/>
    <property type="match status" value="1"/>
</dbReference>
<dbReference type="SUPFAM" id="SSF56502">
    <property type="entry name" value="gp120 core"/>
    <property type="match status" value="2"/>
</dbReference>
<feature type="disulfide bond" evidence="32">
    <location>
        <begin position="234"/>
        <end position="245"/>
    </location>
</feature>
<evidence type="ECO:0000259" key="35">
    <source>
        <dbReference type="Pfam" id="PF00516"/>
    </source>
</evidence>
<dbReference type="FunFam" id="2.170.40.20:FF:000004">
    <property type="entry name" value="Envelope glycoprotein gp160"/>
    <property type="match status" value="1"/>
</dbReference>
<comment type="domain">
    <text evidence="32">The YXXL motif is involved in determining the exact site of viral release at the surface of infected mononuclear cells and promotes endocytosis. YXXL and di-leucine endocytosis motifs interact directly or indirectly with the clathrin adapter complexes, opperate independently, and their activities are not additive.</text>
</comment>
<evidence type="ECO:0000256" key="33">
    <source>
        <dbReference type="RuleBase" id="RU363095"/>
    </source>
</evidence>
<evidence type="ECO:0000256" key="29">
    <source>
        <dbReference type="ARBA" id="ARBA00023280"/>
    </source>
</evidence>
<keyword evidence="29 32" id="KW-0899">Viral immunoevasion</keyword>
<dbReference type="InterPro" id="IPR000328">
    <property type="entry name" value="GP41-like"/>
</dbReference>
<evidence type="ECO:0000256" key="3">
    <source>
        <dbReference type="ARBA" id="ARBA00004505"/>
    </source>
</evidence>
<evidence type="ECO:0000256" key="14">
    <source>
        <dbReference type="ARBA" id="ARBA00022692"/>
    </source>
</evidence>
<dbReference type="FunFam" id="1.10.287.210:FF:000001">
    <property type="entry name" value="Envelope glycoprotein gp160"/>
    <property type="match status" value="1"/>
</dbReference>
<evidence type="ECO:0000256" key="20">
    <source>
        <dbReference type="ARBA" id="ARBA00022879"/>
    </source>
</evidence>
<comment type="miscellaneous">
    <text evidence="32">HIV-1 lineages are divided in three main groups, M (for Major), O (for Outlier), and N (for New, or Non-M, Non-O). The vast majority of strains found worldwide belong to the group M. Group O seems to be endemic to and largely confined to Cameroon and neighboring countries in West Central Africa, where these viruses represent a small minority of HIV-1 strains. The group N is represented by a limited number of isolates from Cameroonian persons. The group M is further subdivided in 9 clades or subtypes (A to D, F to H, J and K).</text>
</comment>
<gene>
    <name evidence="32 37" type="primary">env</name>
</gene>
<comment type="domain">
    <text evidence="32">Some of the most genetically diverse regions of the viral genome are present in Env. They are called variable regions 1 through 5 (V1 through V5). Coreceptor usage of gp120 is determined mainly by the primary structure of the third variable region (V3) in the outer domain of gp120. The sequence of V3 determines which coreceptor, CCR5 and/or CXCR4 (corresponding to R5/macrophage, X4/T cell and R5X4/T cell and macrophage tropism), is used to trigger the fusion potential of the Env complex, and hence which cells the virus can infect. Binding to CCR5 involves a region adjacent in addition to V3.</text>
</comment>
<dbReference type="GO" id="GO:0020002">
    <property type="term" value="C:host cell plasma membrane"/>
    <property type="evidence" value="ECO:0007669"/>
    <property type="project" value="UniProtKB-SubCell"/>
</dbReference>
<evidence type="ECO:0000256" key="12">
    <source>
        <dbReference type="ARBA" id="ARBA00022595"/>
    </source>
</evidence>
<evidence type="ECO:0000256" key="1">
    <source>
        <dbReference type="ARBA" id="ARBA00004402"/>
    </source>
</evidence>
<dbReference type="GO" id="GO:0019082">
    <property type="term" value="P:viral protein processing"/>
    <property type="evidence" value="ECO:0007669"/>
    <property type="project" value="UniProtKB-UniRule"/>
</dbReference>
<dbReference type="Pfam" id="PF00516">
    <property type="entry name" value="GP120"/>
    <property type="match status" value="1"/>
</dbReference>
<proteinExistence type="inferred from homology"/>
<dbReference type="GO" id="GO:0044175">
    <property type="term" value="C:host cell endosome membrane"/>
    <property type="evidence" value="ECO:0007669"/>
    <property type="project" value="UniProtKB-SubCell"/>
</dbReference>
<sequence>MRAKEIRKNYQHLWKWGTMLTTLLGILMICSATENLWVIVYYRVPVWKEATTTLFCASDAKGYDKEAHNVWATHACVPTDPNPQEQFLNVTENFNMWKNDMVEQMHEDIISLWDQSLKPCVKLTPFCVTLRCNDFERKNGTENDTDTTTSSSGGKMEPGEIKNCSFNITTRMRDRVQREYALFYKLDVVPLDNDTSYRLISCNTSVITQACPKVSFEPIPIHYCTPAGFALLKCNDKKFNGTGPCTNVSTVQCTHGIRPVVSTQLLLNGSLAEEEVVIRSANFSNNAKTIIVQLNEPVEINCTRPNNNTRKSIHVGPGRALYATGDIIGEIRQAFCTLNKTKWNETLKQIVTKLREQFVNKTIIFNQSSGGDPEIVMHSFNCGGEFFYCNSTQLFNSTWNINDTEGSNSTERNDTIILPCRIKQVINMWQEVGKAMYAPPISGPISCLSNITGLLLTRDGGEDNTSETFRPGGGDMRDNWKSELYKYKVVKIEPLGVAPTKAKRRVVQREKRAAGLGALFLGFLGAAGSTMGAASITLTVQARLLLSGIVQQQNNLLKAIEAQQHLLQLTVWGIKQLQARVLAVERYLKDQQLLGIWGCSGKLICTTAVPWNASWSNKSLDHIWNNMTWMEWEREINNYTGEIYRLIEKSQNQQEKNEQELLELDKWASLWNWFDITNWLWYIKIFIMIVGGLIGLRIVFAVLSIVNRVRQGYSPLSFQTRFPVPRGPDRPEGIEGEGGERDRDRSGPLVNGFLALIWVDLRSLFLFSYHRLRDLLLIVTRIVEHLGHRGWEVLKYCWNLLQYWSQELKNSAVSLFNATAIAVAEGTDRIIEVVQRAYRAVLHIPVRIRQGLERALL</sequence>
<keyword evidence="30 32" id="KW-0449">Lipoprotein</keyword>
<evidence type="ECO:0000256" key="18">
    <source>
        <dbReference type="ARBA" id="ARBA00022844"/>
    </source>
</evidence>
<comment type="function">
    <text evidence="32">Transmembrane protein gp41: Acts as a class I viral fusion protein. Under the current model, the protein has at least 3 conformational states: pre-fusion native state, pre-hairpin intermediate state, and post-fusion hairpin state. During fusion of viral and target intracellular membranes, the coiled coil regions (heptad repeats) assume a trimer-of-hairpins structure, positioning the fusion peptide in close proximity to the C-terminal region of the ectodomain. The formation of this structure appears to drive apposition and subsequent fusion of viral and target cell membranes. Complete fusion occurs in host cell endosomes and is dynamin-dependent, however some lipid transfer might occur at the plasma membrane. The virus undergoes clathrin-dependent internalization long before endosomal fusion, thus minimizing the surface exposure of conserved viral epitopes during fusion and reducing the efficacy of inhibitors targeting these epitopes. Membranes fusion leads to delivery of the nucleocapsid into the cytoplasm.</text>
</comment>
<evidence type="ECO:0000256" key="17">
    <source>
        <dbReference type="ARBA" id="ARBA00022804"/>
    </source>
</evidence>
<evidence type="ECO:0000256" key="21">
    <source>
        <dbReference type="ARBA" id="ARBA00022890"/>
    </source>
</evidence>
<comment type="function">
    <text evidence="32">Surface protein gp120: Attaches the virus to the host lymphoid cell by binding to the primary receptor CD4. This interaction induces a structural rearrangement creating a high affinity binding site for a chemokine coreceptor like CXCR4 and/or CCR5. Acts as a ligand for CD209/DC-SIGN and CLEC4M/DC-SIGNR, which are respectively found on dendritic cells (DCs), and on endothelial cells of liver sinusoids and lymph node sinuses. These interactions allow capture of viral particles at mucosal surfaces by these cells and subsequent transmission to permissive cells. HIV subverts the migration properties of dendritic cells to gain access to CD4+ T-cells in lymph nodes. Virus transmission to permissive T-cells occurs either in trans (without DCs infection, through viral capture and transmission), or in cis (following DCs productive infection, through the usual CD4-gp120 interaction), thereby inducing a robust infection. In trans infection, bound virions remain infectious over days and it is proposed that they are not degraded, but protected in non-lysosomal acidic organelles within the DCs close to the cell membrane thus contributing to the viral infectious potential during DCs' migration from the periphery to the lymphoid tissues. On arrival at lymphoid tissues, intact virions recycle back to DCs' cell surface allowing virus transmission to CD4+ T-cells.</text>
</comment>
<comment type="function">
    <text evidence="32">Envelope glycoprotein gp160: Oligomerizes in the host endoplasmic reticulum into predominantly trimers. In a second time, gp160 transits in the host Golgi, where glycosylation is completed. The precursor is then proteolytically cleaved in the trans-Golgi and thereby activated by cellular furin or furin-like proteases to produce gp120 and gp41.</text>
</comment>
<dbReference type="FunFam" id="1.20.5.490:FF:000001">
    <property type="entry name" value="Envelope glycoprotein gp160"/>
    <property type="match status" value="1"/>
</dbReference>
<comment type="domain">
    <text evidence="32">The membrane proximal external region (MPER) present in gp41 is a tryptophan-rich region recognized by the antibodies 2F5, Z13, and 4E10. MPER seems to play a role in fusion.</text>
</comment>
<keyword evidence="20 32" id="KW-0261">Viral envelope protein</keyword>
<dbReference type="CDD" id="cd09909">
    <property type="entry name" value="HIV-1-like_HR1-HR2"/>
    <property type="match status" value="1"/>
</dbReference>
<evidence type="ECO:0000256" key="31">
    <source>
        <dbReference type="ARBA" id="ARBA00023296"/>
    </source>
</evidence>
<comment type="subunit">
    <text evidence="32">The mature envelope protein (Env) consists of a homotrimer of non-covalently associated gp120-gp41 heterodimers. The resulting complex protrudes from the virus surface as a spike. There seems to be as few as 10 spikes on the average virion. Surface protein gp120 interacts with host CD4, CCR5 and CXCR4. Gp120 also interacts with the C-type lectins CD209/DC-SIGN and CLEC4M/DC-SIGNR (collectively referred to as DC-SIGN(R)). Gp120 and gp41 interact with GalCer. Gp120 interacts with host ITGA4/ITGB7 complex; on CD4+ T-cells, this interaction results in rapid activation of integrin ITGAL/LFA-1, which facilitates efficient cell-to-cell spreading of HIV-1. Gp120 interacts with cell-associated heparan sulfate; this interaction increases virus infectivity on permissive cells and may be involved in infection of CD4- cells.</text>
</comment>
<evidence type="ECO:0000313" key="37">
    <source>
        <dbReference type="EMBL" id="CAD10893.1"/>
    </source>
</evidence>
<dbReference type="InterPro" id="IPR036377">
    <property type="entry name" value="Gp120_core_sf"/>
</dbReference>
<feature type="short sequence motif" description="YXXL motif; contains endocytosis signal" evidence="32">
    <location>
        <begin position="713"/>
        <end position="716"/>
    </location>
</feature>
<dbReference type="GO" id="GO:0075512">
    <property type="term" value="P:clathrin-dependent endocytosis of virus by host cell"/>
    <property type="evidence" value="ECO:0007669"/>
    <property type="project" value="UniProtKB-UniRule"/>
</dbReference>
<keyword evidence="27 32" id="KW-1015">Disulfide bond</keyword>
<comment type="PTM">
    <text evidence="32">Specific enzymatic cleavages in vivo yield mature proteins. Envelope glycoproteins are synthesized as a inactive precursor that is heavily N-glycosylated and processed likely by host cell furin in the Golgi to yield the mature SU and TM proteins. The cleavage site between SU and TM requires the minimal sequence [KR]-X-[KR]-R. About 2 of the 9 disulfide bonds of gp41 are reduced by P4HB/PDI, following binding to CD4 receptor.</text>
</comment>
<keyword evidence="31 32" id="KW-1160">Virus entry into host cell</keyword>
<keyword evidence="12 32" id="KW-1162">Viral penetration into host cytoplasm</keyword>
<evidence type="ECO:0000256" key="16">
    <source>
        <dbReference type="ARBA" id="ARBA00022729"/>
    </source>
</evidence>
<feature type="region of interest" description="Immunosuppression" evidence="32">
    <location>
        <begin position="575"/>
        <end position="593"/>
    </location>
</feature>
<feature type="region of interest" description="Fusion peptide" evidence="32">
    <location>
        <begin position="513"/>
        <end position="533"/>
    </location>
</feature>
<keyword evidence="23 32" id="KW-1039">Host endosome</keyword>
<comment type="similarity">
    <text evidence="32">Belongs to the HIV-1 env protein family.</text>
</comment>
<dbReference type="Gene3D" id="2.170.40.20">
    <property type="entry name" value="Human immunodeficiency virus 1, Gp160, envelope glycoprotein"/>
    <property type="match status" value="2"/>
</dbReference>
<dbReference type="GO" id="GO:0052031">
    <property type="term" value="P:symbiont-mediated perturbation of host defense response"/>
    <property type="evidence" value="ECO:0007669"/>
    <property type="project" value="UniProtKB-UniRule"/>
</dbReference>
<feature type="region of interest" description="Disordered" evidence="34">
    <location>
        <begin position="723"/>
        <end position="744"/>
    </location>
</feature>
<comment type="PTM">
    <text evidence="32">Highly glycosylated by host. The high number of glycan on the protein is reffered to as 'glycan shield' because it contributes to hide protein sequence from adaptive immune system.</text>
</comment>
<evidence type="ECO:0000256" key="4">
    <source>
        <dbReference type="ARBA" id="ARBA00004563"/>
    </source>
</evidence>
<feature type="disulfide bond" evidence="32">
    <location>
        <begin position="599"/>
        <end position="605"/>
    </location>
</feature>
<dbReference type="GO" id="GO:0005198">
    <property type="term" value="F:structural molecule activity"/>
    <property type="evidence" value="ECO:0007669"/>
    <property type="project" value="UniProtKB-UniRule"/>
</dbReference>
<dbReference type="InterPro" id="IPR000777">
    <property type="entry name" value="HIV1_Gp120"/>
</dbReference>
<dbReference type="GO" id="GO:1903908">
    <property type="term" value="P:positive regulation of plasma membrane raft polarization"/>
    <property type="evidence" value="ECO:0007669"/>
    <property type="project" value="UniProtKB-UniRule"/>
</dbReference>
<feature type="domain" description="Retroviral envelope protein GP41-like" evidence="36">
    <location>
        <begin position="531"/>
        <end position="720"/>
    </location>
</feature>
<keyword evidence="18 32" id="KW-0946">Virion</keyword>
<dbReference type="GO" id="GO:0016020">
    <property type="term" value="C:membrane"/>
    <property type="evidence" value="ECO:0007669"/>
    <property type="project" value="UniProtKB-UniRule"/>
</dbReference>
<feature type="site" description="Cleavage; by host furin" evidence="32">
    <location>
        <begin position="512"/>
        <end position="513"/>
    </location>
</feature>
<evidence type="ECO:0000256" key="19">
    <source>
        <dbReference type="ARBA" id="ARBA00022870"/>
    </source>
</evidence>
<comment type="caution">
    <text evidence="32 33">Lacks conserved residue(s) required for the propagation of feature annotation.</text>
</comment>
<evidence type="ECO:0000256" key="9">
    <source>
        <dbReference type="ARBA" id="ARBA00022511"/>
    </source>
</evidence>
<comment type="miscellaneous">
    <text evidence="32">Inhibitors targeting HIV-1 viral envelope proteins are used as antiretroviral drugs. Attachment of virions to the cell surface via non-specific interactions and CD4 binding can be blocked by inhibitors that include cyanovirin-N, cyclotriazadisulfonamide analogs, PRO 2000, TNX 355 and PRO 542. In addition, BMS 806 can block CD4-induced conformational changes. Env interactions with the coreceptor molecules can be targeted by CCR5 antagonists including SCH-D, maraviroc (UK 427857) and aplaviroc (GW 873140), and the CXCR4 antagonist AMD 070. Fusion of viral and cellular membranes can be inhibited by peptides such as enfuvirtide and tifuvirtide (T 1249). Resistance to inhibitors associated with mutations in Env are observed. Most of the time, single mutations confer only a modest reduction in drug susceptibility. Combination of several mutations is usually required to develop a high-level drug resistance.</text>
</comment>
<feature type="transmembrane region" description="Helical" evidence="33">
    <location>
        <begin position="513"/>
        <end position="536"/>
    </location>
</feature>
<keyword evidence="7 32" id="KW-1168">Fusion of virus membrane with host membrane</keyword>
<dbReference type="Gene3D" id="1.20.5.490">
    <property type="entry name" value="Single helix bin"/>
    <property type="match status" value="1"/>
</dbReference>
<feature type="transmembrane region" description="Helical" evidence="33">
    <location>
        <begin position="20"/>
        <end position="42"/>
    </location>
</feature>
<dbReference type="GO" id="GO:0019062">
    <property type="term" value="P:virion attachment to host cell"/>
    <property type="evidence" value="ECO:0007669"/>
    <property type="project" value="UniProtKB-UniRule"/>
</dbReference>
<keyword evidence="17 32" id="KW-1161">Viral attachment to host cell</keyword>
<evidence type="ECO:0000256" key="26">
    <source>
        <dbReference type="ARBA" id="ARBA00023139"/>
    </source>
</evidence>
<evidence type="ECO:0000256" key="6">
    <source>
        <dbReference type="ARBA" id="ARBA00004650"/>
    </source>
</evidence>
<keyword evidence="22 32" id="KW-1133">Transmembrane helix</keyword>
<evidence type="ECO:0000256" key="25">
    <source>
        <dbReference type="ARBA" id="ARBA00023136"/>
    </source>
</evidence>
<dbReference type="Gene3D" id="1.10.287.210">
    <property type="match status" value="1"/>
</dbReference>
<keyword evidence="21 32" id="KW-1164">Virus endocytosis by host</keyword>
<keyword evidence="28 32" id="KW-0325">Glycoprotein</keyword>
<feature type="chain" id="PRO_5023527962" description="Envelope glycoprotein gp160" evidence="32">
    <location>
        <begin position="35"/>
        <end position="857"/>
    </location>
</feature>
<feature type="transmembrane region" description="Helical" evidence="33">
    <location>
        <begin position="679"/>
        <end position="706"/>
    </location>
</feature>
<evidence type="ECO:0000256" key="34">
    <source>
        <dbReference type="SAM" id="MobiDB-lite"/>
    </source>
</evidence>
<accession>Q8ULA2</accession>
<feature type="topological domain" description="Cytoplasmic" evidence="32">
    <location>
        <begin position="707"/>
        <end position="857"/>
    </location>
</feature>
<feature type="compositionally biased region" description="Basic and acidic residues" evidence="34">
    <location>
        <begin position="727"/>
        <end position="744"/>
    </location>
</feature>
<comment type="domain">
    <text evidence="32 33">The 17 amino acids long immunosuppressive region is present in many retroviral envelope proteins. Synthetic peptides derived from this relatively conserved sequence inhibit immune function in vitro and in vivo.</text>
</comment>
<keyword evidence="26 32" id="KW-0564">Palmitate</keyword>
<evidence type="ECO:0000256" key="27">
    <source>
        <dbReference type="ARBA" id="ARBA00023157"/>
    </source>
</evidence>
<evidence type="ECO:0000256" key="8">
    <source>
        <dbReference type="ARBA" id="ARBA00022510"/>
    </source>
</evidence>
<dbReference type="SUPFAM" id="SSF58069">
    <property type="entry name" value="Virus ectodomain"/>
    <property type="match status" value="1"/>
</dbReference>
<keyword evidence="24 32" id="KW-0175">Coiled coil</keyword>
<keyword evidence="9 32" id="KW-1032">Host cell membrane</keyword>
<evidence type="ECO:0000256" key="5">
    <source>
        <dbReference type="ARBA" id="ARBA00004578"/>
    </source>
</evidence>
<evidence type="ECO:0000256" key="32">
    <source>
        <dbReference type="HAMAP-Rule" id="MF_04083"/>
    </source>
</evidence>
<keyword evidence="8 32" id="KW-1170">Fusion of virus membrane with host endosomal membrane</keyword>
<evidence type="ECO:0000256" key="23">
    <source>
        <dbReference type="ARBA" id="ARBA00023046"/>
    </source>
</evidence>
<feature type="disulfide bond" evidence="32">
    <location>
        <begin position="224"/>
        <end position="253"/>
    </location>
</feature>
<comment type="subcellular location">
    <molecule>Transmembrane protein gp41</molecule>
    <subcellularLocation>
        <location evidence="32">Virion membrane</location>
        <topology evidence="32">Single-pass type I membrane protein</topology>
    </subcellularLocation>
    <subcellularLocation>
        <location evidence="32">Host cell membrane</location>
        <topology evidence="32">Single-pass type I membrane protein</topology>
    </subcellularLocation>
    <subcellularLocation>
        <location evidence="32">Host endosome membrane</location>
        <topology evidence="32">Single-pass type I membrane protein</topology>
    </subcellularLocation>
    <text evidence="32">It is probably concentrated at the site of budding and incorporated into the virions possibly by contacts between the cytoplasmic tail of Env and the N-terminus of Gag.</text>
</comment>
<reference evidence="37" key="1">
    <citation type="submission" date="2001-10" db="EMBL/GenBank/DDBJ databases">
        <title>Selection on isolation of HIV-1 in peripheral blood mononuclear cells and Herpesvirus saimiri transformed T-cells is comparable.</title>
        <authorList>
            <person name="Zheng N.N."/>
            <person name="Vella C."/>
            <person name="Easterbrook P.J."/>
            <person name="Daniels R.S."/>
        </authorList>
    </citation>
    <scope>NUCLEOTIDE SEQUENCE</scope>
</reference>
<evidence type="ECO:0000256" key="10">
    <source>
        <dbReference type="ARBA" id="ARBA00022570"/>
    </source>
</evidence>
<comment type="PTM">
    <text evidence="32">Palmitoylation of the transmembrane protein and of Env polyprotein (prior to its proteolytic cleavage) is essential for their association with host cell membrane lipid rafts. Palmitoylation is therefore required for envelope trafficking to classical lipid rafts, but not for viral replication.</text>
</comment>
<evidence type="ECO:0000256" key="22">
    <source>
        <dbReference type="ARBA" id="ARBA00022989"/>
    </source>
</evidence>
<keyword evidence="19 32" id="KW-1043">Host membrane</keyword>
<feature type="disulfide bond" evidence="32">
    <location>
        <begin position="56"/>
        <end position="76"/>
    </location>
</feature>
<evidence type="ECO:0000256" key="28">
    <source>
        <dbReference type="ARBA" id="ARBA00023180"/>
    </source>
</evidence>
<dbReference type="InterPro" id="IPR037527">
    <property type="entry name" value="Gp160"/>
</dbReference>
<dbReference type="GO" id="GO:0055036">
    <property type="term" value="C:virion membrane"/>
    <property type="evidence" value="ECO:0007669"/>
    <property type="project" value="UniProtKB-SubCell"/>
</dbReference>
<keyword evidence="15 32" id="KW-0053">Apoptosis</keyword>